<dbReference type="GO" id="GO:0065002">
    <property type="term" value="P:intracellular protein transmembrane transport"/>
    <property type="evidence" value="ECO:0007669"/>
    <property type="project" value="UniProtKB-UniRule"/>
</dbReference>
<evidence type="ECO:0000256" key="2">
    <source>
        <dbReference type="ARBA" id="ARBA00005751"/>
    </source>
</evidence>
<dbReference type="EMBL" id="LBXZ01000010">
    <property type="protein sequence ID" value="KKR40068.1"/>
    <property type="molecule type" value="Genomic_DNA"/>
</dbReference>
<feature type="transmembrane region" description="Helical" evidence="10">
    <location>
        <begin position="308"/>
        <end position="326"/>
    </location>
</feature>
<dbReference type="PRINTS" id="PR00303">
    <property type="entry name" value="SECYTRNLCASE"/>
</dbReference>
<organism evidence="12 13">
    <name type="scientific">Candidatus Yanofskybacteria bacterium GW2011_GWE2_40_11</name>
    <dbReference type="NCBI Taxonomy" id="1619033"/>
    <lineage>
        <taxon>Bacteria</taxon>
        <taxon>Candidatus Yanofskyibacteriota</taxon>
    </lineage>
</organism>
<gene>
    <name evidence="10" type="primary">secY</name>
    <name evidence="12" type="ORF">UT75_C0010G0007</name>
</gene>
<comment type="caution">
    <text evidence="12">The sequence shown here is derived from an EMBL/GenBank/DDBJ whole genome shotgun (WGS) entry which is preliminary data.</text>
</comment>
<evidence type="ECO:0000256" key="3">
    <source>
        <dbReference type="ARBA" id="ARBA00022448"/>
    </source>
</evidence>
<name>A0A0G0QIV0_9BACT</name>
<dbReference type="Pfam" id="PF00344">
    <property type="entry name" value="SecY"/>
    <property type="match status" value="1"/>
</dbReference>
<dbReference type="PANTHER" id="PTHR10906">
    <property type="entry name" value="SECY/SEC61-ALPHA FAMILY MEMBER"/>
    <property type="match status" value="1"/>
</dbReference>
<keyword evidence="3 10" id="KW-0813">Transport</keyword>
<evidence type="ECO:0000256" key="7">
    <source>
        <dbReference type="ARBA" id="ARBA00023010"/>
    </source>
</evidence>
<dbReference type="PATRIC" id="fig|1619033.3.peg.715"/>
<comment type="function">
    <text evidence="10">The central subunit of the protein translocation channel SecYEG. Consists of two halves formed by TMs 1-5 and 6-10. These two domains form a lateral gate at the front which open onto the bilayer between TMs 2 and 7, and are clamped together by SecE at the back. The channel is closed by both a pore ring composed of hydrophobic SecY resides and a short helix (helix 2A) on the extracellular side of the membrane which forms a plug. The plug probably moves laterally to allow the channel to open. The ring and the pore may move independently.</text>
</comment>
<feature type="transmembrane region" description="Helical" evidence="10">
    <location>
        <begin position="261"/>
        <end position="288"/>
    </location>
</feature>
<dbReference type="AlphaFoldDB" id="A0A0G0QIV0"/>
<evidence type="ECO:0000256" key="11">
    <source>
        <dbReference type="RuleBase" id="RU004349"/>
    </source>
</evidence>
<proteinExistence type="inferred from homology"/>
<evidence type="ECO:0000256" key="5">
    <source>
        <dbReference type="ARBA" id="ARBA00022927"/>
    </source>
</evidence>
<feature type="transmembrane region" description="Helical" evidence="10">
    <location>
        <begin position="17"/>
        <end position="40"/>
    </location>
</feature>
<comment type="subunit">
    <text evidence="10">Component of the Sec protein translocase complex. Heterotrimer consisting of SecY, SecE and SecG subunits. The heterotrimers can form oligomers, although 1 heterotrimer is thought to be able to translocate proteins. Interacts with the ribosome. Interacts with SecDF, and other proteins may be involved. Interacts with SecA.</text>
</comment>
<dbReference type="NCBIfam" id="TIGR00967">
    <property type="entry name" value="3a0501s007"/>
    <property type="match status" value="1"/>
</dbReference>
<dbReference type="GO" id="GO:0005886">
    <property type="term" value="C:plasma membrane"/>
    <property type="evidence" value="ECO:0007669"/>
    <property type="project" value="UniProtKB-SubCell"/>
</dbReference>
<keyword evidence="5 10" id="KW-0653">Protein transport</keyword>
<evidence type="ECO:0000256" key="8">
    <source>
        <dbReference type="ARBA" id="ARBA00023136"/>
    </source>
</evidence>
<feature type="transmembrane region" description="Helical" evidence="10">
    <location>
        <begin position="143"/>
        <end position="163"/>
    </location>
</feature>
<evidence type="ECO:0000256" key="4">
    <source>
        <dbReference type="ARBA" id="ARBA00022692"/>
    </source>
</evidence>
<comment type="similarity">
    <text evidence="2 10 11">Belongs to the SecY/SEC61-alpha family.</text>
</comment>
<keyword evidence="8 10" id="KW-0472">Membrane</keyword>
<evidence type="ECO:0000313" key="13">
    <source>
        <dbReference type="Proteomes" id="UP000034072"/>
    </source>
</evidence>
<keyword evidence="4 10" id="KW-0812">Transmembrane</keyword>
<evidence type="ECO:0000256" key="9">
    <source>
        <dbReference type="ARBA" id="ARBA00039733"/>
    </source>
</evidence>
<dbReference type="HAMAP" id="MF_01465">
    <property type="entry name" value="SecY"/>
    <property type="match status" value="1"/>
</dbReference>
<evidence type="ECO:0000313" key="12">
    <source>
        <dbReference type="EMBL" id="KKR40068.1"/>
    </source>
</evidence>
<feature type="transmembrane region" description="Helical" evidence="10">
    <location>
        <begin position="77"/>
        <end position="94"/>
    </location>
</feature>
<protein>
    <recommendedName>
        <fullName evidence="9 10">Protein translocase subunit SecY</fullName>
    </recommendedName>
</protein>
<feature type="transmembrane region" description="Helical" evidence="10">
    <location>
        <begin position="175"/>
        <end position="192"/>
    </location>
</feature>
<feature type="transmembrane region" description="Helical" evidence="10">
    <location>
        <begin position="386"/>
        <end position="407"/>
    </location>
</feature>
<comment type="subcellular location">
    <subcellularLocation>
        <location evidence="10">Cell membrane</location>
        <topology evidence="10">Multi-pass membrane protein</topology>
    </subcellularLocation>
    <subcellularLocation>
        <location evidence="1">Membrane</location>
        <topology evidence="1">Multi-pass membrane protein</topology>
    </subcellularLocation>
</comment>
<dbReference type="Gene3D" id="1.10.3370.10">
    <property type="entry name" value="SecY subunit domain"/>
    <property type="match status" value="1"/>
</dbReference>
<keyword evidence="6 10" id="KW-1133">Transmembrane helix</keyword>
<sequence length="419" mass="45911">MNKLIQIFKKADLRNKVLYIFALLVISRLVSNIPIPAIDALKLKEFFSQNQFFGMLSTFTGGSLSTLSLGMLGLGPYITGSIIMQLLTMIFPSLEQMYKYDGEAGRMRFNQYSRWLTVPLAILQGYGFLTIFIRQGVINPLNLVGWISALASIVAGSIFLMWLGELITEKNLGNGVSLLILAGIVASFPASLSQTLFTYTASDLFTYAGFVIVALFVIVGVVYISEAQRNIPINYARRVRGMRVYGGVSTYLPMRVNNAGVIPIIFALSILMIPGMLANFLSASNIAIVSRIATFVRDIVQNQAVYDISYFLLVVLFTYFYTAVTFDPKSIADNVQKQGGYIPGIRPGPMTAQFLNHLLNRVTLVGAVFLGVIAVLPNVVRGATGISTFAVGGTSILIVVSVALEIMKQVDAQLSMYEY</sequence>
<dbReference type="InterPro" id="IPR002208">
    <property type="entry name" value="SecY/SEC61-alpha"/>
</dbReference>
<dbReference type="SUPFAM" id="SSF103491">
    <property type="entry name" value="Preprotein translocase SecY subunit"/>
    <property type="match status" value="1"/>
</dbReference>
<evidence type="ECO:0000256" key="6">
    <source>
        <dbReference type="ARBA" id="ARBA00022989"/>
    </source>
</evidence>
<dbReference type="InterPro" id="IPR023201">
    <property type="entry name" value="SecY_dom_sf"/>
</dbReference>
<dbReference type="InterPro" id="IPR026593">
    <property type="entry name" value="SecY"/>
</dbReference>
<feature type="transmembrane region" description="Helical" evidence="10">
    <location>
        <begin position="358"/>
        <end position="380"/>
    </location>
</feature>
<accession>A0A0G0QIV0</accession>
<keyword evidence="7 10" id="KW-0811">Translocation</keyword>
<evidence type="ECO:0000256" key="1">
    <source>
        <dbReference type="ARBA" id="ARBA00004141"/>
    </source>
</evidence>
<evidence type="ECO:0000256" key="10">
    <source>
        <dbReference type="HAMAP-Rule" id="MF_01465"/>
    </source>
</evidence>
<dbReference type="Proteomes" id="UP000034072">
    <property type="component" value="Unassembled WGS sequence"/>
</dbReference>
<dbReference type="GO" id="GO:0006605">
    <property type="term" value="P:protein targeting"/>
    <property type="evidence" value="ECO:0007669"/>
    <property type="project" value="UniProtKB-UniRule"/>
</dbReference>
<dbReference type="PIRSF" id="PIRSF004557">
    <property type="entry name" value="SecY"/>
    <property type="match status" value="1"/>
</dbReference>
<feature type="transmembrane region" description="Helical" evidence="10">
    <location>
        <begin position="115"/>
        <end position="137"/>
    </location>
</feature>
<keyword evidence="10" id="KW-1003">Cell membrane</keyword>
<reference evidence="12 13" key="1">
    <citation type="journal article" date="2015" name="Nature">
        <title>rRNA introns, odd ribosomes, and small enigmatic genomes across a large radiation of phyla.</title>
        <authorList>
            <person name="Brown C.T."/>
            <person name="Hug L.A."/>
            <person name="Thomas B.C."/>
            <person name="Sharon I."/>
            <person name="Castelle C.J."/>
            <person name="Singh A."/>
            <person name="Wilkins M.J."/>
            <person name="Williams K.H."/>
            <person name="Banfield J.F."/>
        </authorList>
    </citation>
    <scope>NUCLEOTIDE SEQUENCE [LARGE SCALE GENOMIC DNA]</scope>
</reference>
<dbReference type="FunFam" id="1.10.3370.10:FF:000001">
    <property type="entry name" value="Preprotein translocase subunit SecY"/>
    <property type="match status" value="1"/>
</dbReference>
<feature type="transmembrane region" description="Helical" evidence="10">
    <location>
        <begin position="204"/>
        <end position="224"/>
    </location>
</feature>
<dbReference type="GO" id="GO:0043952">
    <property type="term" value="P:protein transport by the Sec complex"/>
    <property type="evidence" value="ECO:0007669"/>
    <property type="project" value="UniProtKB-UniRule"/>
</dbReference>